<gene>
    <name evidence="2" type="ORF">WPS_08340</name>
</gene>
<dbReference type="Proteomes" id="UP001317532">
    <property type="component" value="Chromosome"/>
</dbReference>
<sequence length="78" mass="8860">MPKVNLADPGFDTLDIRVRDAVLLDVLRQQLAFLHDEVPFWSARLDKAGVDVRRIESPRGPRSHPDFHESRTPQCSPA</sequence>
<feature type="compositionally biased region" description="Basic and acidic residues" evidence="1">
    <location>
        <begin position="55"/>
        <end position="71"/>
    </location>
</feature>
<dbReference type="EMBL" id="AP025523">
    <property type="protein sequence ID" value="BDE05558.1"/>
    <property type="molecule type" value="Genomic_DNA"/>
</dbReference>
<accession>A0AAN1XWG7</accession>
<protein>
    <submittedName>
        <fullName evidence="2">Uncharacterized protein</fullName>
    </submittedName>
</protein>
<evidence type="ECO:0000313" key="3">
    <source>
        <dbReference type="Proteomes" id="UP001317532"/>
    </source>
</evidence>
<dbReference type="AlphaFoldDB" id="A0AAN1XWG7"/>
<feature type="region of interest" description="Disordered" evidence="1">
    <location>
        <begin position="55"/>
        <end position="78"/>
    </location>
</feature>
<reference evidence="2 3" key="1">
    <citation type="journal article" date="2022" name="ISME Commun">
        <title>Vulcanimicrobium alpinus gen. nov. sp. nov., the first cultivated representative of the candidate phylum 'Eremiobacterota', is a metabolically versatile aerobic anoxygenic phototroph.</title>
        <authorList>
            <person name="Yabe S."/>
            <person name="Muto K."/>
            <person name="Abe K."/>
            <person name="Yokota A."/>
            <person name="Staudigel H."/>
            <person name="Tebo B.M."/>
        </authorList>
    </citation>
    <scope>NUCLEOTIDE SEQUENCE [LARGE SCALE GENOMIC DNA]</scope>
    <source>
        <strain evidence="2 3">WC8-2</strain>
    </source>
</reference>
<keyword evidence="3" id="KW-1185">Reference proteome</keyword>
<organism evidence="2 3">
    <name type="scientific">Vulcanimicrobium alpinum</name>
    <dbReference type="NCBI Taxonomy" id="3016050"/>
    <lineage>
        <taxon>Bacteria</taxon>
        <taxon>Bacillati</taxon>
        <taxon>Vulcanimicrobiota</taxon>
        <taxon>Vulcanimicrobiia</taxon>
        <taxon>Vulcanimicrobiales</taxon>
        <taxon>Vulcanimicrobiaceae</taxon>
        <taxon>Vulcanimicrobium</taxon>
    </lineage>
</organism>
<name>A0AAN1XWG7_UNVUL</name>
<dbReference type="KEGG" id="vab:WPS_08340"/>
<proteinExistence type="predicted"/>
<evidence type="ECO:0000313" key="2">
    <source>
        <dbReference type="EMBL" id="BDE05558.1"/>
    </source>
</evidence>
<evidence type="ECO:0000256" key="1">
    <source>
        <dbReference type="SAM" id="MobiDB-lite"/>
    </source>
</evidence>